<evidence type="ECO:0000313" key="1">
    <source>
        <dbReference type="EMBL" id="KFB65934.1"/>
    </source>
</evidence>
<dbReference type="Gene3D" id="3.10.129.10">
    <property type="entry name" value="Hotdog Thioesterase"/>
    <property type="match status" value="2"/>
</dbReference>
<dbReference type="InterPro" id="IPR052741">
    <property type="entry name" value="Mitochondrial_HTD2"/>
</dbReference>
<organism evidence="1 2">
    <name type="scientific">Candidatus Accumulibacter vicinus</name>
    <dbReference type="NCBI Taxonomy" id="2954382"/>
    <lineage>
        <taxon>Bacteria</taxon>
        <taxon>Pseudomonadati</taxon>
        <taxon>Pseudomonadota</taxon>
        <taxon>Betaproteobacteria</taxon>
        <taxon>Candidatus Accumulibacter</taxon>
    </lineage>
</organism>
<evidence type="ECO:0008006" key="3">
    <source>
        <dbReference type="Google" id="ProtNLM"/>
    </source>
</evidence>
<reference evidence="1 2" key="1">
    <citation type="submission" date="2014-07" db="EMBL/GenBank/DDBJ databases">
        <title>Expanding our view of genomic diversity in Candidatus Accumulibacter clades.</title>
        <authorList>
            <person name="Skennerton C.T."/>
            <person name="Barr J.J."/>
            <person name="Slater F.R."/>
            <person name="Bond P.L."/>
            <person name="Tyson G.W."/>
        </authorList>
    </citation>
    <scope>NUCLEOTIDE SEQUENCE [LARGE SCALE GENOMIC DNA]</scope>
    <source>
        <strain evidence="2">SK-01</strain>
    </source>
</reference>
<dbReference type="AlphaFoldDB" id="A0A084XTZ0"/>
<sequence length="289" mass="32129">MSDVTADYAEWIGHQETTDDDLSPTVALAAAAVLDDTQTALGSGSALPPLWHWFYFLPRVPQVLLGIDGHPQRGGFMPPIPYPRRMFAGARMRFHHSLRIGQPARRVATIRDVRLTSGRSGKLAFVSVLYGYYQDGKLCIEEEQDIVYREPGPAMACPRLLDDWPPLPAGACARLVTPDPRLLFRFSALTFNAHRIHYDRSYAMKEEGYPGLVVHGPLTAVLLLELVRQEVARPVQEFSFRGLVPLFDLAPFRIVCTPVNERQCALEAQAPDGATAMRASVELAPVQRP</sequence>
<dbReference type="InterPro" id="IPR029069">
    <property type="entry name" value="HotDog_dom_sf"/>
</dbReference>
<dbReference type="EMBL" id="JDSS02000053">
    <property type="protein sequence ID" value="KFB65934.1"/>
    <property type="molecule type" value="Genomic_DNA"/>
</dbReference>
<dbReference type="Proteomes" id="UP000019812">
    <property type="component" value="Unassembled WGS sequence"/>
</dbReference>
<dbReference type="RefSeq" id="WP_034931679.1">
    <property type="nucleotide sequence ID" value="NZ_JDSS02000053.1"/>
</dbReference>
<dbReference type="SUPFAM" id="SSF54637">
    <property type="entry name" value="Thioesterase/thiol ester dehydrase-isomerase"/>
    <property type="match status" value="2"/>
</dbReference>
<dbReference type="STRING" id="1457154.CAPSK01_004773"/>
<name>A0A084XTZ0_9PROT</name>
<gene>
    <name evidence="1" type="ORF">CAPSK01_004773</name>
</gene>
<comment type="caution">
    <text evidence="1">The sequence shown here is derived from an EMBL/GenBank/DDBJ whole genome shotgun (WGS) entry which is preliminary data.</text>
</comment>
<dbReference type="PANTHER" id="PTHR28152">
    <property type="entry name" value="HYDROXYACYL-THIOESTER DEHYDRATASE TYPE 2, MITOCHONDRIAL"/>
    <property type="match status" value="1"/>
</dbReference>
<accession>A0A084XTZ0</accession>
<proteinExistence type="predicted"/>
<protein>
    <recommendedName>
        <fullName evidence="3">Acyl-CoA dehydrogenase</fullName>
    </recommendedName>
</protein>
<dbReference type="GO" id="GO:0019171">
    <property type="term" value="F:(3R)-hydroxyacyl-[acyl-carrier-protein] dehydratase activity"/>
    <property type="evidence" value="ECO:0007669"/>
    <property type="project" value="TreeGrafter"/>
</dbReference>
<evidence type="ECO:0000313" key="2">
    <source>
        <dbReference type="Proteomes" id="UP000019812"/>
    </source>
</evidence>
<dbReference type="PANTHER" id="PTHR28152:SF1">
    <property type="entry name" value="HYDROXYACYL-THIOESTER DEHYDRATASE TYPE 2, MITOCHONDRIAL"/>
    <property type="match status" value="1"/>
</dbReference>